<dbReference type="OrthoDB" id="6628641at2"/>
<dbReference type="RefSeq" id="WP_015705726.1">
    <property type="nucleotide sequence ID" value="NC_015663.1"/>
</dbReference>
<evidence type="ECO:0000313" key="2">
    <source>
        <dbReference type="Proteomes" id="UP000008881"/>
    </source>
</evidence>
<name>A0A0H3FTQ2_KLEAK</name>
<gene>
    <name evidence="1" type="ordered locus">EAE_21225</name>
</gene>
<reference evidence="1 2" key="1">
    <citation type="journal article" date="2012" name="J. Bacteriol.">
        <title>Complete genome sequence of Enterobacter aerogenes KCTC 2190.</title>
        <authorList>
            <person name="Shin S.H."/>
            <person name="Kim S."/>
            <person name="Kim J.Y."/>
            <person name="Lee S."/>
            <person name="Um Y."/>
            <person name="Oh M.K."/>
            <person name="Kim Y.R."/>
            <person name="Lee J."/>
            <person name="Yang K.S."/>
        </authorList>
    </citation>
    <scope>NUCLEOTIDE SEQUENCE [LARGE SCALE GENOMIC DNA]</scope>
    <source>
        <strain evidence="1 2">KCTC 2190</strain>
    </source>
</reference>
<dbReference type="KEGG" id="eae:EAE_21225"/>
<evidence type="ECO:0008006" key="3">
    <source>
        <dbReference type="Google" id="ProtNLM"/>
    </source>
</evidence>
<dbReference type="AlphaFoldDB" id="A0A0H3FTQ2"/>
<evidence type="ECO:0000313" key="1">
    <source>
        <dbReference type="EMBL" id="AEG99150.1"/>
    </source>
</evidence>
<keyword evidence="2" id="KW-1185">Reference proteome</keyword>
<dbReference type="eggNOG" id="ENOG5033K3S">
    <property type="taxonomic scope" value="Bacteria"/>
</dbReference>
<protein>
    <recommendedName>
        <fullName evidence="3">DNA breaking-rejoining protein</fullName>
    </recommendedName>
</protein>
<proteinExistence type="predicted"/>
<dbReference type="EMBL" id="CP002824">
    <property type="protein sequence ID" value="AEG99150.1"/>
    <property type="molecule type" value="Genomic_DNA"/>
</dbReference>
<organism evidence="1 2">
    <name type="scientific">Klebsiella aerogenes (strain ATCC 13048 / DSM 30053 / CCUG 1429 / JCM 1235 / KCTC 2190 / NBRC 13534 / NCIMB 10102 / NCTC 10006 / CDC 819-56)</name>
    <name type="common">Enterobacter aerogenes</name>
    <dbReference type="NCBI Taxonomy" id="1028307"/>
    <lineage>
        <taxon>Bacteria</taxon>
        <taxon>Pseudomonadati</taxon>
        <taxon>Pseudomonadota</taxon>
        <taxon>Gammaproteobacteria</taxon>
        <taxon>Enterobacterales</taxon>
        <taxon>Enterobacteriaceae</taxon>
        <taxon>Klebsiella/Raoultella group</taxon>
        <taxon>Klebsiella</taxon>
    </lineage>
</organism>
<dbReference type="GeneID" id="93312420"/>
<dbReference type="HOGENOM" id="CLU_186153_1_0_6"/>
<accession>A0A0H3FTQ2</accession>
<sequence length="52" mass="5967">MQKKCAYCRKPIEEGKEVKMTILIIHGSQLAPRERTYCSTNCGQYDQMANEA</sequence>
<dbReference type="NCBIfam" id="NF041288">
    <property type="entry name" value="YdaE_coli"/>
    <property type="match status" value="1"/>
</dbReference>
<dbReference type="Proteomes" id="UP000008881">
    <property type="component" value="Chromosome"/>
</dbReference>
<dbReference type="PATRIC" id="fig|1028307.3.peg.4224"/>
<dbReference type="InterPro" id="IPR047842">
    <property type="entry name" value="YdaE-like"/>
</dbReference>